<organism evidence="1 2">
    <name type="scientific">Aspergillus aculeatinus CBS 121060</name>
    <dbReference type="NCBI Taxonomy" id="1448322"/>
    <lineage>
        <taxon>Eukaryota</taxon>
        <taxon>Fungi</taxon>
        <taxon>Dikarya</taxon>
        <taxon>Ascomycota</taxon>
        <taxon>Pezizomycotina</taxon>
        <taxon>Eurotiomycetes</taxon>
        <taxon>Eurotiomycetidae</taxon>
        <taxon>Eurotiales</taxon>
        <taxon>Aspergillaceae</taxon>
        <taxon>Aspergillus</taxon>
        <taxon>Aspergillus subgen. Circumdati</taxon>
    </lineage>
</organism>
<sequence length="62" mass="6772">MLICRRRRMKQQNLTYVAVVKPGMSAVAYAVACFALSAAVAVMNREALDQSLDSPLGRQSVD</sequence>
<proteinExistence type="predicted"/>
<evidence type="ECO:0000313" key="2">
    <source>
        <dbReference type="Proteomes" id="UP000249661"/>
    </source>
</evidence>
<accession>A0ACD1HNU6</accession>
<dbReference type="EMBL" id="KZ824934">
    <property type="protein sequence ID" value="RAH75057.1"/>
    <property type="molecule type" value="Genomic_DNA"/>
</dbReference>
<dbReference type="Proteomes" id="UP000249661">
    <property type="component" value="Unassembled WGS sequence"/>
</dbReference>
<evidence type="ECO:0000313" key="1">
    <source>
        <dbReference type="EMBL" id="RAH75057.1"/>
    </source>
</evidence>
<protein>
    <submittedName>
        <fullName evidence="1">Uncharacterized protein</fullName>
    </submittedName>
</protein>
<name>A0ACD1HNU6_9EURO</name>
<gene>
    <name evidence="1" type="ORF">BO66DRAFT_71618</name>
</gene>
<keyword evidence="2" id="KW-1185">Reference proteome</keyword>
<reference evidence="1" key="1">
    <citation type="submission" date="2018-02" db="EMBL/GenBank/DDBJ databases">
        <title>The genomes of Aspergillus section Nigri reveals drivers in fungal speciation.</title>
        <authorList>
            <consortium name="DOE Joint Genome Institute"/>
            <person name="Vesth T.C."/>
            <person name="Nybo J."/>
            <person name="Theobald S."/>
            <person name="Brandl J."/>
            <person name="Frisvad J.C."/>
            <person name="Nielsen K.F."/>
            <person name="Lyhne E.K."/>
            <person name="Kogle M.E."/>
            <person name="Kuo A."/>
            <person name="Riley R."/>
            <person name="Clum A."/>
            <person name="Nolan M."/>
            <person name="Lipzen A."/>
            <person name="Salamov A."/>
            <person name="Henrissat B."/>
            <person name="Wiebenga A."/>
            <person name="De vries R.P."/>
            <person name="Grigoriev I.V."/>
            <person name="Mortensen U.H."/>
            <person name="Andersen M.R."/>
            <person name="Baker S.E."/>
        </authorList>
    </citation>
    <scope>NUCLEOTIDE SEQUENCE</scope>
    <source>
        <strain evidence="1">CBS 121060</strain>
    </source>
</reference>